<dbReference type="Proteomes" id="UP000828390">
    <property type="component" value="Unassembled WGS sequence"/>
</dbReference>
<evidence type="ECO:0000313" key="5">
    <source>
        <dbReference type="Proteomes" id="UP000828390"/>
    </source>
</evidence>
<dbReference type="GO" id="GO:0016020">
    <property type="term" value="C:membrane"/>
    <property type="evidence" value="ECO:0007669"/>
    <property type="project" value="TreeGrafter"/>
</dbReference>
<feature type="transmembrane region" description="Helical" evidence="2">
    <location>
        <begin position="1059"/>
        <end position="1078"/>
    </location>
</feature>
<dbReference type="Pfam" id="PF01477">
    <property type="entry name" value="PLAT"/>
    <property type="match status" value="1"/>
</dbReference>
<comment type="caution">
    <text evidence="1">Lacks conserved residue(s) required for the propagation of feature annotation.</text>
</comment>
<dbReference type="SMART" id="SM01411">
    <property type="entry name" value="Ephrin_rec_like"/>
    <property type="match status" value="2"/>
</dbReference>
<organism evidence="4 5">
    <name type="scientific">Dreissena polymorpha</name>
    <name type="common">Zebra mussel</name>
    <name type="synonym">Mytilus polymorpha</name>
    <dbReference type="NCBI Taxonomy" id="45954"/>
    <lineage>
        <taxon>Eukaryota</taxon>
        <taxon>Metazoa</taxon>
        <taxon>Spiralia</taxon>
        <taxon>Lophotrochozoa</taxon>
        <taxon>Mollusca</taxon>
        <taxon>Bivalvia</taxon>
        <taxon>Autobranchia</taxon>
        <taxon>Heteroconchia</taxon>
        <taxon>Euheterodonta</taxon>
        <taxon>Imparidentia</taxon>
        <taxon>Neoheterodontei</taxon>
        <taxon>Myida</taxon>
        <taxon>Dreissenoidea</taxon>
        <taxon>Dreissenidae</taxon>
        <taxon>Dreissena</taxon>
    </lineage>
</organism>
<evidence type="ECO:0000259" key="3">
    <source>
        <dbReference type="PROSITE" id="PS50095"/>
    </source>
</evidence>
<evidence type="ECO:0000256" key="1">
    <source>
        <dbReference type="PROSITE-ProRule" id="PRU00152"/>
    </source>
</evidence>
<name>A0A9D4C1H5_DREPO</name>
<reference evidence="4" key="2">
    <citation type="submission" date="2020-11" db="EMBL/GenBank/DDBJ databases">
        <authorList>
            <person name="McCartney M.A."/>
            <person name="Auch B."/>
            <person name="Kono T."/>
            <person name="Mallez S."/>
            <person name="Becker A."/>
            <person name="Gohl D.M."/>
            <person name="Silverstein K.A.T."/>
            <person name="Koren S."/>
            <person name="Bechman K.B."/>
            <person name="Herman A."/>
            <person name="Abrahante J.E."/>
            <person name="Garbe J."/>
        </authorList>
    </citation>
    <scope>NUCLEOTIDE SEQUENCE</scope>
    <source>
        <strain evidence="4">Duluth1</strain>
        <tissue evidence="4">Whole animal</tissue>
    </source>
</reference>
<keyword evidence="5" id="KW-1185">Reference proteome</keyword>
<dbReference type="AlphaFoldDB" id="A0A9D4C1H5"/>
<dbReference type="InterPro" id="IPR009030">
    <property type="entry name" value="Growth_fac_rcpt_cys_sf"/>
</dbReference>
<dbReference type="SUPFAM" id="SSF57184">
    <property type="entry name" value="Growth factor receptor domain"/>
    <property type="match status" value="1"/>
</dbReference>
<evidence type="ECO:0000313" key="4">
    <source>
        <dbReference type="EMBL" id="KAH3715449.1"/>
    </source>
</evidence>
<dbReference type="InterPro" id="IPR051223">
    <property type="entry name" value="Polycystin"/>
</dbReference>
<proteinExistence type="predicted"/>
<dbReference type="GO" id="GO:0005262">
    <property type="term" value="F:calcium channel activity"/>
    <property type="evidence" value="ECO:0007669"/>
    <property type="project" value="TreeGrafter"/>
</dbReference>
<keyword evidence="2" id="KW-0812">Transmembrane</keyword>
<dbReference type="InterPro" id="IPR001024">
    <property type="entry name" value="PLAT/LH2_dom"/>
</dbReference>
<protein>
    <recommendedName>
        <fullName evidence="3">PLAT domain-containing protein</fullName>
    </recommendedName>
</protein>
<dbReference type="GO" id="GO:0050982">
    <property type="term" value="P:detection of mechanical stimulus"/>
    <property type="evidence" value="ECO:0007669"/>
    <property type="project" value="TreeGrafter"/>
</dbReference>
<dbReference type="PROSITE" id="PS50095">
    <property type="entry name" value="PLAT"/>
    <property type="match status" value="1"/>
</dbReference>
<dbReference type="PANTHER" id="PTHR10877">
    <property type="entry name" value="POLYCYSTIN FAMILY MEMBER"/>
    <property type="match status" value="1"/>
</dbReference>
<sequence>MIEKVKTTDNCPKLLRDALQTTEKQSVGQVGVRNVWLAVILSPPILDYVAKATGRSFTGPEYRSFHRNLLYISYGCERESWGRSPRTTQPDNLRAHRMNYETCQLRGRIFITPHSLTCSEMLCGVIRQPCPPFIFFLWSANKTTWQGNCLRGYYGVNGTCKICPKGHACDVDGTLTPQLCEPGWDCGEGEISVTPKVCPLGHYCDHRVQYGKEINIWQFKPEYYSSSANDIRATNSRWLGPPNLTVYTRHRAHTSAFYMSLPIKLRSRMVLQTSNLVIKNATYEDSGIYWFMLGSIMTHAYNVKITTEGTRGGSRIPCPVGHYQDLIKSIECKKCPIGTLCNSTGIIYPMVKCSGYVCQQGEVALCQQYCPHEILINVADSHDQTDLYLMAGNSSRGHILDLHMICLYQDHQVWDLWFTTQVFEPKLLTTNMIHEMEDVATTVSFEGEDFYSSLQKVTSVVHMMNLEVEVVNTTTITTTEDGEMTINEQKTTTQLRSMVVERLSEIAPDNADMVKGLSHSLNTAISKKDDVTKETQKKAMDMYVSLVNSYEDTTSDVPQQAVKDIAKVLVTGTVMMMDFTENEKNKSLVKESSAALINLMDNIMGTLQNKHVTNSPGLDIVTPEATIQVSKVSPDRIAGNMFGPSAESSEKYTDTTEVTKSGLSLPKNVDLTEVSNGSVAMQYMHMKKNPFNWGKNTEWVLTPVQSLSLKDEQNKPIPMSNLTEPVRITTPIASKGLPKSIAIPIRFSILKRNTTWTLFPKMSHSCYGTFNLYLEKNSLVSFIFTLPGKVKSINLGIGKNRLVDKSHMHDKSFKYPEDIVIIDKLYGWHSDEDVTAEFENTTLFRGVFQFKTFTFFCTSYLGRCCSSNVSECLEIYSYCYGRGLVNVSSECLAKYQEIIIGSEVERTQSDQDMNDTQSDKKAIKQILLRMYDSDVMLNKTGSYLHIGVSLDIALAEVRDILTEENPECLGNPEKPLCLAEVEMSIPVSVNSLVCLYWDEDNEEWTPKRVQVAFSNADDTSYECLSTHLSAFAGTIFVAPTSVDPFGEAELFLTFFENPVVVTTVILVWVMYIFFVHWARNADRRDLERVGVVNCKDNLQSEKYLYLVCIATGWWKHAGTTANVYFYMTGSEGVSGRKCLSSAGRKCFQAGFEDWFLVTTSQCLGEIQSVTLWHDNTGNNPQWYKRCKVNISQNTVE</sequence>
<reference evidence="4" key="1">
    <citation type="journal article" date="2019" name="bioRxiv">
        <title>The Genome of the Zebra Mussel, Dreissena polymorpha: A Resource for Invasive Species Research.</title>
        <authorList>
            <person name="McCartney M.A."/>
            <person name="Auch B."/>
            <person name="Kono T."/>
            <person name="Mallez S."/>
            <person name="Zhang Y."/>
            <person name="Obille A."/>
            <person name="Becker A."/>
            <person name="Abrahante J.E."/>
            <person name="Garbe J."/>
            <person name="Badalamenti J.P."/>
            <person name="Herman A."/>
            <person name="Mangelson H."/>
            <person name="Liachko I."/>
            <person name="Sullivan S."/>
            <person name="Sone E.D."/>
            <person name="Koren S."/>
            <person name="Silverstein K.A.T."/>
            <person name="Beckman K.B."/>
            <person name="Gohl D.M."/>
        </authorList>
    </citation>
    <scope>NUCLEOTIDE SEQUENCE</scope>
    <source>
        <strain evidence="4">Duluth1</strain>
        <tissue evidence="4">Whole animal</tissue>
    </source>
</reference>
<accession>A0A9D4C1H5</accession>
<comment type="caution">
    <text evidence="4">The sequence shown here is derived from an EMBL/GenBank/DDBJ whole genome shotgun (WGS) entry which is preliminary data.</text>
</comment>
<keyword evidence="2" id="KW-1133">Transmembrane helix</keyword>
<dbReference type="SUPFAM" id="SSF49723">
    <property type="entry name" value="Lipase/lipooxygenase domain (PLAT/LH2 domain)"/>
    <property type="match status" value="1"/>
</dbReference>
<dbReference type="EMBL" id="JAIWYP010000013">
    <property type="protein sequence ID" value="KAH3715449.1"/>
    <property type="molecule type" value="Genomic_DNA"/>
</dbReference>
<feature type="domain" description="PLAT" evidence="3">
    <location>
        <begin position="1103"/>
        <end position="1196"/>
    </location>
</feature>
<evidence type="ECO:0000256" key="2">
    <source>
        <dbReference type="SAM" id="Phobius"/>
    </source>
</evidence>
<gene>
    <name evidence="4" type="ORF">DPMN_058159</name>
</gene>
<dbReference type="PANTHER" id="PTHR10877:SF194">
    <property type="entry name" value="LOCATION OF VULVA DEFECTIVE 1"/>
    <property type="match status" value="1"/>
</dbReference>
<dbReference type="Gene3D" id="2.60.60.20">
    <property type="entry name" value="PLAT/LH2 domain"/>
    <property type="match status" value="1"/>
</dbReference>
<dbReference type="InterPro" id="IPR036392">
    <property type="entry name" value="PLAT/LH2_dom_sf"/>
</dbReference>
<keyword evidence="2" id="KW-0472">Membrane</keyword>